<dbReference type="STRING" id="1882918.BCY86_08200"/>
<dbReference type="Proteomes" id="UP000185544">
    <property type="component" value="Chromosome"/>
</dbReference>
<dbReference type="Pfam" id="PF12784">
    <property type="entry name" value="PDDEXK_2"/>
    <property type="match status" value="1"/>
</dbReference>
<reference evidence="1 2" key="1">
    <citation type="submission" date="2016-08" db="EMBL/GenBank/DDBJ databases">
        <title>Identification and validation of antigenic proteins from Pajaroellobacter abortibovis using de-novo genome sequence assembly and reverse vaccinology.</title>
        <authorList>
            <person name="Welly B.T."/>
            <person name="Miller M.R."/>
            <person name="Stott J.L."/>
            <person name="Blanchard M.T."/>
            <person name="Islas-Trejo A.D."/>
            <person name="O'Rourke S.M."/>
            <person name="Young A.E."/>
            <person name="Medrano J.F."/>
            <person name="Van Eenennaam A.L."/>
        </authorList>
    </citation>
    <scope>NUCLEOTIDE SEQUENCE [LARGE SCALE GENOMIC DNA]</scope>
    <source>
        <strain evidence="1 2">BTF92-0548A/99-0131</strain>
    </source>
</reference>
<sequence length="91" mass="10761">MCFALMTKGGNTVEIQVAYIRGFEKRAQYYATKAYISQMKKGDIYQNLKEIIFLAIINFVMFKESPDYKSDHVILDRKFYEIISRISRFVL</sequence>
<evidence type="ECO:0000313" key="2">
    <source>
        <dbReference type="Proteomes" id="UP000185544"/>
    </source>
</evidence>
<gene>
    <name evidence="1" type="ORF">BCY86_08200</name>
</gene>
<dbReference type="EMBL" id="CP016908">
    <property type="protein sequence ID" value="APS00655.1"/>
    <property type="molecule type" value="Genomic_DNA"/>
</dbReference>
<proteinExistence type="predicted"/>
<protein>
    <submittedName>
        <fullName evidence="1">Uncharacterized protein</fullName>
    </submittedName>
</protein>
<name>A0A1L6MZ41_9BACT</name>
<keyword evidence="2" id="KW-1185">Reference proteome</keyword>
<organism evidence="1 2">
    <name type="scientific">Pajaroellobacter abortibovis</name>
    <dbReference type="NCBI Taxonomy" id="1882918"/>
    <lineage>
        <taxon>Bacteria</taxon>
        <taxon>Pseudomonadati</taxon>
        <taxon>Myxococcota</taxon>
        <taxon>Polyangia</taxon>
        <taxon>Polyangiales</taxon>
        <taxon>Polyangiaceae</taxon>
    </lineage>
</organism>
<dbReference type="AlphaFoldDB" id="A0A1L6MZ41"/>
<dbReference type="KEGG" id="pabo:BCY86_08200"/>
<evidence type="ECO:0000313" key="1">
    <source>
        <dbReference type="EMBL" id="APS00655.1"/>
    </source>
</evidence>
<dbReference type="OrthoDB" id="9812287at2"/>
<accession>A0A1L6MZ41</accession>
<dbReference type="RefSeq" id="WP_083604294.1">
    <property type="nucleotide sequence ID" value="NZ_CP016908.1"/>
</dbReference>